<dbReference type="EMBL" id="LAZR01063864">
    <property type="protein sequence ID" value="KKK58660.1"/>
    <property type="molecule type" value="Genomic_DNA"/>
</dbReference>
<evidence type="ECO:0000313" key="1">
    <source>
        <dbReference type="EMBL" id="KKK58660.1"/>
    </source>
</evidence>
<comment type="caution">
    <text evidence="1">The sequence shown here is derived from an EMBL/GenBank/DDBJ whole genome shotgun (WGS) entry which is preliminary data.</text>
</comment>
<name>A0A0F8XCH0_9ZZZZ</name>
<dbReference type="AlphaFoldDB" id="A0A0F8XCH0"/>
<accession>A0A0F8XCH0</accession>
<organism evidence="1">
    <name type="scientific">marine sediment metagenome</name>
    <dbReference type="NCBI Taxonomy" id="412755"/>
    <lineage>
        <taxon>unclassified sequences</taxon>
        <taxon>metagenomes</taxon>
        <taxon>ecological metagenomes</taxon>
    </lineage>
</organism>
<proteinExistence type="predicted"/>
<feature type="non-terminal residue" evidence="1">
    <location>
        <position position="1"/>
    </location>
</feature>
<protein>
    <submittedName>
        <fullName evidence="1">Uncharacterized protein</fullName>
    </submittedName>
</protein>
<sequence>KGTSYENDMLEMYLREVFPHASRAPQLGINDAGDFISTRHFLFEAKKHNTWRIPSWIRKTAPKAERQGRPWALLFAGDKRVSGPLADDFALLPTRYLFRLLKAVYRSESDEDGLYDPFEGLNDA</sequence>
<gene>
    <name evidence="1" type="ORF">LCGC14_3042180</name>
</gene>
<reference evidence="1" key="1">
    <citation type="journal article" date="2015" name="Nature">
        <title>Complex archaea that bridge the gap between prokaryotes and eukaryotes.</title>
        <authorList>
            <person name="Spang A."/>
            <person name="Saw J.H."/>
            <person name="Jorgensen S.L."/>
            <person name="Zaremba-Niedzwiedzka K."/>
            <person name="Martijn J."/>
            <person name="Lind A.E."/>
            <person name="van Eijk R."/>
            <person name="Schleper C."/>
            <person name="Guy L."/>
            <person name="Ettema T.J."/>
        </authorList>
    </citation>
    <scope>NUCLEOTIDE SEQUENCE</scope>
</reference>